<evidence type="ECO:0000256" key="5">
    <source>
        <dbReference type="ARBA" id="ARBA00023002"/>
    </source>
</evidence>
<feature type="transmembrane region" description="Helical" evidence="9">
    <location>
        <begin position="124"/>
        <end position="142"/>
    </location>
</feature>
<evidence type="ECO:0000256" key="2">
    <source>
        <dbReference type="ARBA" id="ARBA00009295"/>
    </source>
</evidence>
<organism evidence="11 12">
    <name type="scientific">Quercus suber</name>
    <name type="common">Cork oak</name>
    <dbReference type="NCBI Taxonomy" id="58331"/>
    <lineage>
        <taxon>Eukaryota</taxon>
        <taxon>Viridiplantae</taxon>
        <taxon>Streptophyta</taxon>
        <taxon>Embryophyta</taxon>
        <taxon>Tracheophyta</taxon>
        <taxon>Spermatophyta</taxon>
        <taxon>Magnoliopsida</taxon>
        <taxon>eudicotyledons</taxon>
        <taxon>Gunneridae</taxon>
        <taxon>Pentapetalae</taxon>
        <taxon>rosids</taxon>
        <taxon>fabids</taxon>
        <taxon>Fagales</taxon>
        <taxon>Fagaceae</taxon>
        <taxon>Quercus</taxon>
    </lineage>
</organism>
<dbReference type="GO" id="GO:0006633">
    <property type="term" value="P:fatty acid biosynthetic process"/>
    <property type="evidence" value="ECO:0007669"/>
    <property type="project" value="UniProtKB-KW"/>
</dbReference>
<keyword evidence="12" id="KW-1185">Reference proteome</keyword>
<dbReference type="PANTHER" id="PTHR32100">
    <property type="entry name" value="OMEGA-6 FATTY ACID DESATURASE, CHLOROPLASTIC"/>
    <property type="match status" value="1"/>
</dbReference>
<keyword evidence="6" id="KW-0443">Lipid metabolism</keyword>
<feature type="domain" description="Fatty acid desaturase N-terminal" evidence="10">
    <location>
        <begin position="1"/>
        <end position="137"/>
    </location>
</feature>
<keyword evidence="9" id="KW-0812">Transmembrane</keyword>
<evidence type="ECO:0000256" key="1">
    <source>
        <dbReference type="ARBA" id="ARBA00004370"/>
    </source>
</evidence>
<dbReference type="InterPro" id="IPR021863">
    <property type="entry name" value="FAS_N"/>
</dbReference>
<gene>
    <name evidence="11" type="primary">FAD7A-1_0</name>
    <name evidence="11" type="ORF">CFP56_029505</name>
</gene>
<dbReference type="Proteomes" id="UP000237347">
    <property type="component" value="Unassembled WGS sequence"/>
</dbReference>
<evidence type="ECO:0000256" key="8">
    <source>
        <dbReference type="SAM" id="MobiDB-lite"/>
    </source>
</evidence>
<dbReference type="GO" id="GO:0016717">
    <property type="term" value="F:oxidoreductase activity, acting on paired donors, with oxidation of a pair of donors resulting in the reduction of molecular oxygen to two molecules of water"/>
    <property type="evidence" value="ECO:0007669"/>
    <property type="project" value="InterPro"/>
</dbReference>
<keyword evidence="7" id="KW-0275">Fatty acid biosynthesis</keyword>
<keyword evidence="3" id="KW-0444">Lipid biosynthesis</keyword>
<feature type="transmembrane region" description="Helical" evidence="9">
    <location>
        <begin position="250"/>
        <end position="271"/>
    </location>
</feature>
<name>A0AAW0JQQ4_QUESU</name>
<comment type="similarity">
    <text evidence="2">Belongs to the fatty acid desaturase type 1 family.</text>
</comment>
<accession>A0AAW0JQQ4</accession>
<evidence type="ECO:0000256" key="4">
    <source>
        <dbReference type="ARBA" id="ARBA00022832"/>
    </source>
</evidence>
<evidence type="ECO:0000256" key="6">
    <source>
        <dbReference type="ARBA" id="ARBA00023098"/>
    </source>
</evidence>
<sequence>MASWVLTECGLKPLPRVYTRCRDRLESKTAFSSKMRLLQNSKSRCLGSSLRLFRGNNWALNVSVPLNTVTSVGEEYEETESVNGVEDDGELFDASSPPPFNLADIRAAIPKHCLVKDPWRSMSYVVRDVAVVFGLAAVAAYFNNWIVWPLYWIAQGTMFWALFVIGHDCGHGSFSNNFNLNSVVGHILHSSILVPYHGWSLDDVTRKLRFTLPFPMLAYPVYLWSRTPGKKGSHYHPNSDLFVPNERKDVITSTVCWTAMVGLLVYLNFAMGPVQMLKLYGIPYWIFVMWLDAVTYLHHHGHEEKLPWYRGKSEQQRYCDLFWSLPPSPARGLHVSLVSPRRETHRKKDHGSPLGLSPTSKQVVSLC</sequence>
<evidence type="ECO:0000259" key="10">
    <source>
        <dbReference type="Pfam" id="PF11960"/>
    </source>
</evidence>
<keyword evidence="9" id="KW-1133">Transmembrane helix</keyword>
<keyword evidence="9" id="KW-0472">Membrane</keyword>
<proteinExistence type="inferred from homology"/>
<protein>
    <submittedName>
        <fullName evidence="11">Omega-3 fatty acid desaturase</fullName>
    </submittedName>
</protein>
<evidence type="ECO:0000313" key="11">
    <source>
        <dbReference type="EMBL" id="KAK7829339.1"/>
    </source>
</evidence>
<dbReference type="Pfam" id="PF11960">
    <property type="entry name" value="DUF3474"/>
    <property type="match status" value="1"/>
</dbReference>
<evidence type="ECO:0000256" key="9">
    <source>
        <dbReference type="SAM" id="Phobius"/>
    </source>
</evidence>
<keyword evidence="4" id="KW-0276">Fatty acid metabolism</keyword>
<evidence type="ECO:0000256" key="3">
    <source>
        <dbReference type="ARBA" id="ARBA00022516"/>
    </source>
</evidence>
<dbReference type="AlphaFoldDB" id="A0AAW0JQQ4"/>
<comment type="subcellular location">
    <subcellularLocation>
        <location evidence="1">Membrane</location>
    </subcellularLocation>
</comment>
<evidence type="ECO:0000313" key="12">
    <source>
        <dbReference type="Proteomes" id="UP000237347"/>
    </source>
</evidence>
<dbReference type="InterPro" id="IPR012171">
    <property type="entry name" value="Fatty_acid_desaturase"/>
</dbReference>
<keyword evidence="5" id="KW-0560">Oxidoreductase</keyword>
<comment type="caution">
    <text evidence="11">The sequence shown here is derived from an EMBL/GenBank/DDBJ whole genome shotgun (WGS) entry which is preliminary data.</text>
</comment>
<dbReference type="GO" id="GO:0016020">
    <property type="term" value="C:membrane"/>
    <property type="evidence" value="ECO:0007669"/>
    <property type="project" value="UniProtKB-SubCell"/>
</dbReference>
<reference evidence="11 12" key="1">
    <citation type="journal article" date="2018" name="Sci. Data">
        <title>The draft genome sequence of cork oak.</title>
        <authorList>
            <person name="Ramos A.M."/>
            <person name="Usie A."/>
            <person name="Barbosa P."/>
            <person name="Barros P.M."/>
            <person name="Capote T."/>
            <person name="Chaves I."/>
            <person name="Simoes F."/>
            <person name="Abreu I."/>
            <person name="Carrasquinho I."/>
            <person name="Faro C."/>
            <person name="Guimaraes J.B."/>
            <person name="Mendonca D."/>
            <person name="Nobrega F."/>
            <person name="Rodrigues L."/>
            <person name="Saibo N.J.M."/>
            <person name="Varela M.C."/>
            <person name="Egas C."/>
            <person name="Matos J."/>
            <person name="Miguel C.M."/>
            <person name="Oliveira M.M."/>
            <person name="Ricardo C.P."/>
            <person name="Goncalves S."/>
        </authorList>
    </citation>
    <scope>NUCLEOTIDE SEQUENCE [LARGE SCALE GENOMIC DNA]</scope>
    <source>
        <strain evidence="12">cv. HL8</strain>
    </source>
</reference>
<evidence type="ECO:0000256" key="7">
    <source>
        <dbReference type="ARBA" id="ARBA00023160"/>
    </source>
</evidence>
<dbReference type="EMBL" id="PKMF04000485">
    <property type="protein sequence ID" value="KAK7829339.1"/>
    <property type="molecule type" value="Genomic_DNA"/>
</dbReference>
<feature type="region of interest" description="Disordered" evidence="8">
    <location>
        <begin position="342"/>
        <end position="361"/>
    </location>
</feature>